<keyword evidence="1" id="KW-0812">Transmembrane</keyword>
<sequence length="135" mass="14731">MKLMVHLLDLTNDSIVYVAEGTHVSIRHAYELVKPLTLQFLYTIDSTHLFLGLLLFGLVTVAGYPGFGLVCMSMLQFRTLQAGPPTAEFRNGQTSVILLAVWGAIKGVYELYKEVRDTSAGNMPSSGQVILDAGP</sequence>
<dbReference type="OrthoDB" id="264354at2759"/>
<evidence type="ECO:0000313" key="2">
    <source>
        <dbReference type="EMBL" id="KAG2177804.1"/>
    </source>
</evidence>
<keyword evidence="1" id="KW-0472">Membrane</keyword>
<keyword evidence="1" id="KW-1133">Transmembrane helix</keyword>
<keyword evidence="3" id="KW-1185">Reference proteome</keyword>
<comment type="caution">
    <text evidence="2">The sequence shown here is derived from an EMBL/GenBank/DDBJ whole genome shotgun (WGS) entry which is preliminary data.</text>
</comment>
<evidence type="ECO:0000313" key="3">
    <source>
        <dbReference type="Proteomes" id="UP000654370"/>
    </source>
</evidence>
<dbReference type="EMBL" id="JAEPQZ010000008">
    <property type="protein sequence ID" value="KAG2177804.1"/>
    <property type="molecule type" value="Genomic_DNA"/>
</dbReference>
<dbReference type="AlphaFoldDB" id="A0A8H7UFX2"/>
<organism evidence="2 3">
    <name type="scientific">Mortierella isabellina</name>
    <name type="common">Filamentous fungus</name>
    <name type="synonym">Umbelopsis isabellina</name>
    <dbReference type="NCBI Taxonomy" id="91625"/>
    <lineage>
        <taxon>Eukaryota</taxon>
        <taxon>Fungi</taxon>
        <taxon>Fungi incertae sedis</taxon>
        <taxon>Mucoromycota</taxon>
        <taxon>Mucoromycotina</taxon>
        <taxon>Umbelopsidomycetes</taxon>
        <taxon>Umbelopsidales</taxon>
        <taxon>Umbelopsidaceae</taxon>
        <taxon>Umbelopsis</taxon>
    </lineage>
</organism>
<accession>A0A8H7UFX2</accession>
<dbReference type="Proteomes" id="UP000654370">
    <property type="component" value="Unassembled WGS sequence"/>
</dbReference>
<reference evidence="2" key="1">
    <citation type="submission" date="2020-12" db="EMBL/GenBank/DDBJ databases">
        <title>Metabolic potential, ecology and presence of endohyphal bacteria is reflected in genomic diversity of Mucoromycotina.</title>
        <authorList>
            <person name="Muszewska A."/>
            <person name="Okrasinska A."/>
            <person name="Steczkiewicz K."/>
            <person name="Drgas O."/>
            <person name="Orlowska M."/>
            <person name="Perlinska-Lenart U."/>
            <person name="Aleksandrzak-Piekarczyk T."/>
            <person name="Szatraj K."/>
            <person name="Zielenkiewicz U."/>
            <person name="Pilsyk S."/>
            <person name="Malc E."/>
            <person name="Mieczkowski P."/>
            <person name="Kruszewska J.S."/>
            <person name="Biernat P."/>
            <person name="Pawlowska J."/>
        </authorList>
    </citation>
    <scope>NUCLEOTIDE SEQUENCE</scope>
    <source>
        <strain evidence="2">WA0000067209</strain>
    </source>
</reference>
<protein>
    <submittedName>
        <fullName evidence="2">Uncharacterized protein</fullName>
    </submittedName>
</protein>
<feature type="transmembrane region" description="Helical" evidence="1">
    <location>
        <begin position="49"/>
        <end position="71"/>
    </location>
</feature>
<evidence type="ECO:0000256" key="1">
    <source>
        <dbReference type="SAM" id="Phobius"/>
    </source>
</evidence>
<proteinExistence type="predicted"/>
<name>A0A8H7UFX2_MORIS</name>
<gene>
    <name evidence="2" type="ORF">INT43_003051</name>
</gene>